<reference evidence="1" key="1">
    <citation type="submission" date="2023-12" db="EMBL/GenBank/DDBJ databases">
        <title>Genome assembly of Anisodus tanguticus.</title>
        <authorList>
            <person name="Wang Y.-J."/>
        </authorList>
    </citation>
    <scope>NUCLEOTIDE SEQUENCE</scope>
    <source>
        <strain evidence="1">KB-2021</strain>
        <tissue evidence="1">Leaf</tissue>
    </source>
</reference>
<evidence type="ECO:0000313" key="2">
    <source>
        <dbReference type="Proteomes" id="UP001291623"/>
    </source>
</evidence>
<accession>A0AAE1R1J9</accession>
<keyword evidence="2" id="KW-1185">Reference proteome</keyword>
<dbReference type="Proteomes" id="UP001291623">
    <property type="component" value="Unassembled WGS sequence"/>
</dbReference>
<sequence length="66" mass="7055">MLTISFGIDASSNGSKPPPSFVSLFVEGYSSRPPSTLGPHIGDRNSDKHGSLAHLIQEMTLSSLFH</sequence>
<dbReference type="AlphaFoldDB" id="A0AAE1R1J9"/>
<gene>
    <name evidence="1" type="ORF">RND71_038068</name>
</gene>
<evidence type="ECO:0000313" key="1">
    <source>
        <dbReference type="EMBL" id="KAK4342252.1"/>
    </source>
</evidence>
<comment type="caution">
    <text evidence="1">The sequence shown here is derived from an EMBL/GenBank/DDBJ whole genome shotgun (WGS) entry which is preliminary data.</text>
</comment>
<protein>
    <submittedName>
        <fullName evidence="1">Uncharacterized protein</fullName>
    </submittedName>
</protein>
<organism evidence="1 2">
    <name type="scientific">Anisodus tanguticus</name>
    <dbReference type="NCBI Taxonomy" id="243964"/>
    <lineage>
        <taxon>Eukaryota</taxon>
        <taxon>Viridiplantae</taxon>
        <taxon>Streptophyta</taxon>
        <taxon>Embryophyta</taxon>
        <taxon>Tracheophyta</taxon>
        <taxon>Spermatophyta</taxon>
        <taxon>Magnoliopsida</taxon>
        <taxon>eudicotyledons</taxon>
        <taxon>Gunneridae</taxon>
        <taxon>Pentapetalae</taxon>
        <taxon>asterids</taxon>
        <taxon>lamiids</taxon>
        <taxon>Solanales</taxon>
        <taxon>Solanaceae</taxon>
        <taxon>Solanoideae</taxon>
        <taxon>Hyoscyameae</taxon>
        <taxon>Anisodus</taxon>
    </lineage>
</organism>
<dbReference type="EMBL" id="JAVYJV010000021">
    <property type="protein sequence ID" value="KAK4342252.1"/>
    <property type="molecule type" value="Genomic_DNA"/>
</dbReference>
<proteinExistence type="predicted"/>
<name>A0AAE1R1J9_9SOLA</name>